<feature type="region of interest" description="Disordered" evidence="1">
    <location>
        <begin position="1"/>
        <end position="88"/>
    </location>
</feature>
<organism evidence="3 4">
    <name type="scientific">Knipowitschia caucasica</name>
    <name type="common">Caucasian dwarf goby</name>
    <name type="synonym">Pomatoschistus caucasicus</name>
    <dbReference type="NCBI Taxonomy" id="637954"/>
    <lineage>
        <taxon>Eukaryota</taxon>
        <taxon>Metazoa</taxon>
        <taxon>Chordata</taxon>
        <taxon>Craniata</taxon>
        <taxon>Vertebrata</taxon>
        <taxon>Euteleostomi</taxon>
        <taxon>Actinopterygii</taxon>
        <taxon>Neopterygii</taxon>
        <taxon>Teleostei</taxon>
        <taxon>Neoteleostei</taxon>
        <taxon>Acanthomorphata</taxon>
        <taxon>Gobiaria</taxon>
        <taxon>Gobiiformes</taxon>
        <taxon>Gobioidei</taxon>
        <taxon>Gobiidae</taxon>
        <taxon>Gobiinae</taxon>
        <taxon>Knipowitschia</taxon>
    </lineage>
</organism>
<protein>
    <recommendedName>
        <fullName evidence="2">PiggyBac transposable element-derived protein domain-containing protein</fullName>
    </recommendedName>
</protein>
<dbReference type="Proteomes" id="UP001497482">
    <property type="component" value="Chromosome 20"/>
</dbReference>
<sequence>MAAYMDRDTGHEGISTSTFYGTRKREVASVVLPPDGSSDSDEDEGTSEDEEDELYTEGQCQDSSSSSSDQFSDSSSDDEAEEGANHSKRGRMFRWRKTKFEHQSTATPSCFTTPDELSTPLTYFSKFFDEDIFGTIAHQTNLYSCQLIGSSINTDASEIKAFIGMKLMMGVVKMPAVENYWATDTRYDKVADVMPLKRYKCLSRMLHFQDNMSSDSSEDRLAKIRPVLDHMRGQCMEIESENQFSIDEMMVPYKGKKAGSLRQYLPSKPKKWGFKIFVRAGVPGFVYDFMVYTGKSTFDGASLDKEFGLCGNVVLQLRRTIRNPSNCVVYFDNFFTSLRLITHLKESMGLRSLGTIRKNRLMGCTLEEDRDLLRRGRGSFDFRVDNDAKLAVVKWADNKTVTLVSSCASVRPVGQVRRYSKEEKKKISVPCPKIVSEYNTHMGGVDLADMMIALYRTPAKSHRWYLAIFWQMVDIAVNNAWLLHRRDAAQLGQKHHCLKVFRLDVAKGLIYPEKQKRGRPKGNEDNTPPRVIKQPKVPRPVDDMIYDRIDHFPIVSVKGRYRMCQDGQTSIVCQKCKVRLCIVTGQNPRNCFHSFHCQ</sequence>
<reference evidence="3 4" key="1">
    <citation type="submission" date="2024-04" db="EMBL/GenBank/DDBJ databases">
        <authorList>
            <person name="Waldvogel A.-M."/>
            <person name="Schoenle A."/>
        </authorList>
    </citation>
    <scope>NUCLEOTIDE SEQUENCE [LARGE SCALE GENOMIC DNA]</scope>
</reference>
<dbReference type="InterPro" id="IPR029526">
    <property type="entry name" value="PGBD"/>
</dbReference>
<feature type="compositionally biased region" description="Low complexity" evidence="1">
    <location>
        <begin position="61"/>
        <end position="74"/>
    </location>
</feature>
<feature type="compositionally biased region" description="Acidic residues" evidence="1">
    <location>
        <begin position="38"/>
        <end position="55"/>
    </location>
</feature>
<proteinExistence type="predicted"/>
<evidence type="ECO:0000259" key="2">
    <source>
        <dbReference type="Pfam" id="PF13843"/>
    </source>
</evidence>
<dbReference type="Pfam" id="PF13843">
    <property type="entry name" value="DDE_Tnp_1_7"/>
    <property type="match status" value="1"/>
</dbReference>
<accession>A0AAV2L1R9</accession>
<evidence type="ECO:0000313" key="3">
    <source>
        <dbReference type="EMBL" id="CAL1594195.1"/>
    </source>
</evidence>
<gene>
    <name evidence="3" type="ORF">KC01_LOCUS23180</name>
</gene>
<evidence type="ECO:0000256" key="1">
    <source>
        <dbReference type="SAM" id="MobiDB-lite"/>
    </source>
</evidence>
<dbReference type="PANTHER" id="PTHR47272:SF1">
    <property type="entry name" value="PIGGYBAC TRANSPOSABLE ELEMENT-DERIVED PROTEIN 3-LIKE"/>
    <property type="match status" value="1"/>
</dbReference>
<keyword evidence="4" id="KW-1185">Reference proteome</keyword>
<dbReference type="PANTHER" id="PTHR47272">
    <property type="entry name" value="DDE_TNP_1_7 DOMAIN-CONTAINING PROTEIN"/>
    <property type="match status" value="1"/>
</dbReference>
<feature type="compositionally biased region" description="Basic and acidic residues" evidence="1">
    <location>
        <begin position="1"/>
        <end position="11"/>
    </location>
</feature>
<dbReference type="EMBL" id="OZ035842">
    <property type="protein sequence ID" value="CAL1594195.1"/>
    <property type="molecule type" value="Genomic_DNA"/>
</dbReference>
<feature type="domain" description="PiggyBac transposable element-derived protein" evidence="2">
    <location>
        <begin position="119"/>
        <end position="481"/>
    </location>
</feature>
<dbReference type="AlphaFoldDB" id="A0AAV2L1R9"/>
<feature type="region of interest" description="Disordered" evidence="1">
    <location>
        <begin position="514"/>
        <end position="536"/>
    </location>
</feature>
<name>A0AAV2L1R9_KNICA</name>
<evidence type="ECO:0000313" key="4">
    <source>
        <dbReference type="Proteomes" id="UP001497482"/>
    </source>
</evidence>